<dbReference type="AlphaFoldDB" id="A0A672RCN4"/>
<organism evidence="2 3">
    <name type="scientific">Sinocyclocheilus grahami</name>
    <name type="common">Dianchi golden-line fish</name>
    <name type="synonym">Barbus grahami</name>
    <dbReference type="NCBI Taxonomy" id="75366"/>
    <lineage>
        <taxon>Eukaryota</taxon>
        <taxon>Metazoa</taxon>
        <taxon>Chordata</taxon>
        <taxon>Craniata</taxon>
        <taxon>Vertebrata</taxon>
        <taxon>Euteleostomi</taxon>
        <taxon>Actinopterygii</taxon>
        <taxon>Neopterygii</taxon>
        <taxon>Teleostei</taxon>
        <taxon>Ostariophysi</taxon>
        <taxon>Cypriniformes</taxon>
        <taxon>Cyprinidae</taxon>
        <taxon>Cyprininae</taxon>
        <taxon>Sinocyclocheilus</taxon>
    </lineage>
</organism>
<name>A0A672RCN4_SINGR</name>
<evidence type="ECO:0000313" key="3">
    <source>
        <dbReference type="Proteomes" id="UP000472262"/>
    </source>
</evidence>
<proteinExistence type="predicted"/>
<dbReference type="Pfam" id="PF08557">
    <property type="entry name" value="Lipid_DES"/>
    <property type="match status" value="1"/>
</dbReference>
<dbReference type="Ensembl" id="ENSSGRT00000091972.1">
    <property type="protein sequence ID" value="ENSSGRP00000086385.1"/>
    <property type="gene ID" value="ENSSGRG00000043466.1"/>
</dbReference>
<keyword evidence="3" id="KW-1185">Reference proteome</keyword>
<dbReference type="Proteomes" id="UP000472262">
    <property type="component" value="Unassembled WGS sequence"/>
</dbReference>
<evidence type="ECO:0000313" key="2">
    <source>
        <dbReference type="Ensembl" id="ENSSGRP00000086385.1"/>
    </source>
</evidence>
<reference evidence="2" key="2">
    <citation type="submission" date="2025-09" db="UniProtKB">
        <authorList>
            <consortium name="Ensembl"/>
        </authorList>
    </citation>
    <scope>IDENTIFICATION</scope>
</reference>
<dbReference type="InParanoid" id="A0A672RCN4"/>
<dbReference type="SMART" id="SM01269">
    <property type="entry name" value="Lipid_DES"/>
    <property type="match status" value="1"/>
</dbReference>
<protein>
    <recommendedName>
        <fullName evidence="1">Sphingolipid delta4-desaturase N-terminal domain-containing protein</fullName>
    </recommendedName>
</protein>
<feature type="domain" description="Sphingolipid delta4-desaturase N-terminal" evidence="1">
    <location>
        <begin position="5"/>
        <end position="37"/>
    </location>
</feature>
<reference evidence="2" key="1">
    <citation type="submission" date="2025-08" db="UniProtKB">
        <authorList>
            <consortium name="Ensembl"/>
        </authorList>
    </citation>
    <scope>IDENTIFICATION</scope>
</reference>
<evidence type="ECO:0000259" key="1">
    <source>
        <dbReference type="SMART" id="SM01269"/>
    </source>
</evidence>
<sequence>MGKAVGRWDFEWVYNEQPHTWRRKEILGKFTLSDRKTHTSAEFAKT</sequence>
<accession>A0A672RCN4</accession>
<dbReference type="InterPro" id="IPR013866">
    <property type="entry name" value="Sphingolipid_d4-desaturase_N"/>
</dbReference>